<dbReference type="RefSeq" id="WP_243011200.1">
    <property type="nucleotide sequence ID" value="NZ_JALGAR010000001.1"/>
</dbReference>
<protein>
    <submittedName>
        <fullName evidence="7">TetR/AcrR family transcriptional regulator</fullName>
    </submittedName>
</protein>
<dbReference type="PANTHER" id="PTHR30055:SF238">
    <property type="entry name" value="MYCOFACTOCIN BIOSYNTHESIS TRANSCRIPTIONAL REGULATOR MFTR-RELATED"/>
    <property type="match status" value="1"/>
</dbReference>
<evidence type="ECO:0000256" key="3">
    <source>
        <dbReference type="ARBA" id="ARBA00023163"/>
    </source>
</evidence>
<proteinExistence type="predicted"/>
<dbReference type="InterPro" id="IPR041347">
    <property type="entry name" value="MftR_C"/>
</dbReference>
<evidence type="ECO:0000256" key="2">
    <source>
        <dbReference type="ARBA" id="ARBA00023125"/>
    </source>
</evidence>
<evidence type="ECO:0000313" key="8">
    <source>
        <dbReference type="Proteomes" id="UP001165341"/>
    </source>
</evidence>
<dbReference type="PANTHER" id="PTHR30055">
    <property type="entry name" value="HTH-TYPE TRANSCRIPTIONAL REGULATOR RUTR"/>
    <property type="match status" value="1"/>
</dbReference>
<evidence type="ECO:0000256" key="1">
    <source>
        <dbReference type="ARBA" id="ARBA00023015"/>
    </source>
</evidence>
<evidence type="ECO:0000256" key="4">
    <source>
        <dbReference type="PROSITE-ProRule" id="PRU00335"/>
    </source>
</evidence>
<dbReference type="PROSITE" id="PS50977">
    <property type="entry name" value="HTH_TETR_2"/>
    <property type="match status" value="1"/>
</dbReference>
<keyword evidence="3" id="KW-0804">Transcription</keyword>
<name>A0AA41UJQ2_9MICO</name>
<evidence type="ECO:0000259" key="6">
    <source>
        <dbReference type="PROSITE" id="PS50977"/>
    </source>
</evidence>
<reference evidence="7" key="1">
    <citation type="submission" date="2022-03" db="EMBL/GenBank/DDBJ databases">
        <title>Cryobacterium sp. nov. strain ZS14-85, isolated from Antarctic soil.</title>
        <authorList>
            <person name="Li J."/>
            <person name="Niu G."/>
        </authorList>
    </citation>
    <scope>NUCLEOTIDE SEQUENCE</scope>
    <source>
        <strain evidence="7">ZS14-85</strain>
    </source>
</reference>
<dbReference type="GO" id="GO:0000976">
    <property type="term" value="F:transcription cis-regulatory region binding"/>
    <property type="evidence" value="ECO:0007669"/>
    <property type="project" value="TreeGrafter"/>
</dbReference>
<keyword evidence="2 4" id="KW-0238">DNA-binding</keyword>
<evidence type="ECO:0000313" key="7">
    <source>
        <dbReference type="EMBL" id="MCI4657231.1"/>
    </source>
</evidence>
<dbReference type="GO" id="GO:0003700">
    <property type="term" value="F:DNA-binding transcription factor activity"/>
    <property type="evidence" value="ECO:0007669"/>
    <property type="project" value="TreeGrafter"/>
</dbReference>
<dbReference type="Proteomes" id="UP001165341">
    <property type="component" value="Unassembled WGS sequence"/>
</dbReference>
<organism evidence="7 8">
    <name type="scientific">Cryobacterium zhongshanensis</name>
    <dbReference type="NCBI Taxonomy" id="2928153"/>
    <lineage>
        <taxon>Bacteria</taxon>
        <taxon>Bacillati</taxon>
        <taxon>Actinomycetota</taxon>
        <taxon>Actinomycetes</taxon>
        <taxon>Micrococcales</taxon>
        <taxon>Microbacteriaceae</taxon>
        <taxon>Cryobacterium</taxon>
    </lineage>
</organism>
<dbReference type="InterPro" id="IPR009057">
    <property type="entry name" value="Homeodomain-like_sf"/>
</dbReference>
<dbReference type="Gene3D" id="1.10.10.60">
    <property type="entry name" value="Homeodomain-like"/>
    <property type="match status" value="1"/>
</dbReference>
<feature type="DNA-binding region" description="H-T-H motif" evidence="4">
    <location>
        <begin position="50"/>
        <end position="69"/>
    </location>
</feature>
<feature type="domain" description="HTH tetR-type" evidence="6">
    <location>
        <begin position="27"/>
        <end position="87"/>
    </location>
</feature>
<feature type="compositionally biased region" description="Polar residues" evidence="5">
    <location>
        <begin position="1"/>
        <end position="11"/>
    </location>
</feature>
<dbReference type="InterPro" id="IPR050109">
    <property type="entry name" value="HTH-type_TetR-like_transc_reg"/>
</dbReference>
<feature type="region of interest" description="Disordered" evidence="5">
    <location>
        <begin position="1"/>
        <end position="26"/>
    </location>
</feature>
<dbReference type="SUPFAM" id="SSF46689">
    <property type="entry name" value="Homeodomain-like"/>
    <property type="match status" value="1"/>
</dbReference>
<keyword evidence="8" id="KW-1185">Reference proteome</keyword>
<dbReference type="Pfam" id="PF00440">
    <property type="entry name" value="TetR_N"/>
    <property type="match status" value="1"/>
</dbReference>
<dbReference type="AlphaFoldDB" id="A0AA41UJQ2"/>
<comment type="caution">
    <text evidence="7">The sequence shown here is derived from an EMBL/GenBank/DDBJ whole genome shotgun (WGS) entry which is preliminary data.</text>
</comment>
<gene>
    <name evidence="7" type="ORF">MQH31_05320</name>
</gene>
<keyword evidence="1" id="KW-0805">Transcription regulation</keyword>
<dbReference type="Pfam" id="PF17754">
    <property type="entry name" value="TetR_C_14"/>
    <property type="match status" value="1"/>
</dbReference>
<dbReference type="EMBL" id="JALGAR010000001">
    <property type="protein sequence ID" value="MCI4657231.1"/>
    <property type="molecule type" value="Genomic_DNA"/>
</dbReference>
<evidence type="ECO:0000256" key="5">
    <source>
        <dbReference type="SAM" id="MobiDB-lite"/>
    </source>
</evidence>
<dbReference type="InterPro" id="IPR001647">
    <property type="entry name" value="HTH_TetR"/>
</dbReference>
<accession>A0AA41UJQ2</accession>
<dbReference type="Gene3D" id="1.10.357.10">
    <property type="entry name" value="Tetracycline Repressor, domain 2"/>
    <property type="match status" value="1"/>
</dbReference>
<sequence>MSNGAGTTHTAPSDAGQDDGLRARKRAATQAALEAAAIGQASEHGYHHVTVEMICEAAQVSPRTFFNYFSTKDAAFLGASAPIPTEAAVETFVAGAGGSVLAELVLMIESAIDASEPDRELLRARRTLIENTPELFTSEITRLAELEDRLAEIVLLRFATRGRTAATTPDILDEAHMVVGLAVSVLRFAMRKASESDDSADPRAILRHAIGLVERITGVNPFTTDAREPRSD</sequence>